<evidence type="ECO:0000256" key="7">
    <source>
        <dbReference type="ARBA" id="ARBA00022840"/>
    </source>
</evidence>
<dbReference type="GO" id="GO:0043186">
    <property type="term" value="C:P granule"/>
    <property type="evidence" value="ECO:0007669"/>
    <property type="project" value="UniProtKB-ARBA"/>
</dbReference>
<dbReference type="InterPro" id="IPR000629">
    <property type="entry name" value="RNA-helicase_DEAD-box_CS"/>
</dbReference>
<keyword evidence="18" id="KW-1185">Reference proteome</keyword>
<dbReference type="InterPro" id="IPR027417">
    <property type="entry name" value="P-loop_NTPase"/>
</dbReference>
<dbReference type="OrthoDB" id="10261375at2759"/>
<feature type="domain" description="DEAD-box RNA helicase Q" evidence="16">
    <location>
        <begin position="24"/>
        <end position="52"/>
    </location>
</feature>
<evidence type="ECO:0000256" key="12">
    <source>
        <dbReference type="RuleBase" id="RU000492"/>
    </source>
</evidence>
<dbReference type="STRING" id="2018661.A0A2A2LBU9"/>
<dbReference type="FunFam" id="3.40.50.300:FF:000865">
    <property type="entry name" value="ATP-dependent RNA helicase DDX54"/>
    <property type="match status" value="1"/>
</dbReference>
<dbReference type="AlphaFoldDB" id="A0A2A2LBU9"/>
<dbReference type="CDD" id="cd18787">
    <property type="entry name" value="SF2_C_DEAD"/>
    <property type="match status" value="1"/>
</dbReference>
<dbReference type="PROSITE" id="PS51192">
    <property type="entry name" value="HELICASE_ATP_BIND_1"/>
    <property type="match status" value="1"/>
</dbReference>
<feature type="region of interest" description="Disordered" evidence="13">
    <location>
        <begin position="636"/>
        <end position="683"/>
    </location>
</feature>
<dbReference type="Pfam" id="PF00271">
    <property type="entry name" value="Helicase_C"/>
    <property type="match status" value="1"/>
</dbReference>
<dbReference type="CDD" id="cd17959">
    <property type="entry name" value="DEADc_DDX54"/>
    <property type="match status" value="1"/>
</dbReference>
<dbReference type="InterPro" id="IPR014014">
    <property type="entry name" value="RNA_helicase_DEAD_Q_motif"/>
</dbReference>
<keyword evidence="6 12" id="KW-0347">Helicase</keyword>
<feature type="region of interest" description="Disordered" evidence="13">
    <location>
        <begin position="512"/>
        <end position="533"/>
    </location>
</feature>
<dbReference type="InterPro" id="IPR001650">
    <property type="entry name" value="Helicase_C-like"/>
</dbReference>
<dbReference type="SUPFAM" id="SSF52540">
    <property type="entry name" value="P-loop containing nucleoside triphosphate hydrolases"/>
    <property type="match status" value="2"/>
</dbReference>
<dbReference type="EMBL" id="LIAE01006929">
    <property type="protein sequence ID" value="PAV83716.1"/>
    <property type="molecule type" value="Genomic_DNA"/>
</dbReference>
<dbReference type="GO" id="GO:0005524">
    <property type="term" value="F:ATP binding"/>
    <property type="evidence" value="ECO:0007669"/>
    <property type="project" value="UniProtKB-KW"/>
</dbReference>
<dbReference type="InterPro" id="IPR012541">
    <property type="entry name" value="DBP10_C"/>
</dbReference>
<evidence type="ECO:0000256" key="8">
    <source>
        <dbReference type="ARBA" id="ARBA00022884"/>
    </source>
</evidence>
<name>A0A2A2LBU9_9BILA</name>
<dbReference type="InterPro" id="IPR050079">
    <property type="entry name" value="DEAD_box_RNA_helicase"/>
</dbReference>
<evidence type="ECO:0000259" key="16">
    <source>
        <dbReference type="PROSITE" id="PS51195"/>
    </source>
</evidence>
<keyword evidence="5 12" id="KW-0378">Hydrolase</keyword>
<gene>
    <name evidence="17" type="ORF">WR25_25111</name>
</gene>
<evidence type="ECO:0000256" key="3">
    <source>
        <dbReference type="ARBA" id="ARBA00012552"/>
    </source>
</evidence>
<dbReference type="InterPro" id="IPR033517">
    <property type="entry name" value="DDX54/DBP10_DEAD-box_helicase"/>
</dbReference>
<evidence type="ECO:0000256" key="1">
    <source>
        <dbReference type="ARBA" id="ARBA00004604"/>
    </source>
</evidence>
<sequence length="718" mass="82249">MESEGEEDFSQWRSEQNRKQKKAGGWQNMGLDHTVFKGIERKGYRQPTPIQRKTIPCVLDGKDVVAMSRTGSGKTAAFVIPMLHKLKRRETAGIRALLVSPTRELALQTFKVVKELGKFTGLRCAVLVGGDLIEEQFAAIHENPDILIATPGRLLHVVVEMNLRLSRVQLVVFDEADRLFEMGFQDQLIETLKRIPEGRQTLLFSATLPKLLVDFAKAGLSDPMLIRLDVDEKISDKLSMVFLLCRCDQKLAVLLSLCRQMDRERKQTLVFCATMKHVEYVAGILNRAGVSNAFIYSQLDAAARKQNMQRFAERKCNILVVTDVAARGVDIPLLDTVINLHFPSKSKLFVHRAGRVARAGRSGTAISLIASDELPYMTDLFLFLSKPIIFSRDDDKYQENVTLIGRVPESITNLEADFFTSIHDSDAEMTIFELNVATKAEPAAVMKAKRREHESRIRQVAEEKAKQKEDIEKDRKEAAQESNMKKRAETMLQQADEKDIEEAFAVTVGSGKKRKAKASNAEKKLNSREEMKKRDKEFHFVPYASSDYQSEKQLALQKTDFAKQAEGAVVDLIADEEDGLRKQNNVRRWDRKKKKFVGTSEEEQVKKIRTEEGTWLPATYKTGIYEEWKEKQKIAMRKEEDEEGEAANWNVKRKGKWNRFGKKGSANGPQQQQGPRHSELKNKFQILKERRKKEKLQTYMQHRRKENLKMVSFKRFFS</sequence>
<dbReference type="GO" id="GO:0005730">
    <property type="term" value="C:nucleolus"/>
    <property type="evidence" value="ECO:0007669"/>
    <property type="project" value="UniProtKB-SubCell"/>
</dbReference>
<dbReference type="GO" id="GO:0005829">
    <property type="term" value="C:cytosol"/>
    <property type="evidence" value="ECO:0007669"/>
    <property type="project" value="TreeGrafter"/>
</dbReference>
<keyword evidence="8" id="KW-0694">RNA-binding</keyword>
<dbReference type="Proteomes" id="UP000218231">
    <property type="component" value="Unassembled WGS sequence"/>
</dbReference>
<evidence type="ECO:0000256" key="10">
    <source>
        <dbReference type="ARBA" id="ARBA00047984"/>
    </source>
</evidence>
<feature type="domain" description="Helicase C-terminal" evidence="15">
    <location>
        <begin position="256"/>
        <end position="402"/>
    </location>
</feature>
<dbReference type="GO" id="GO:0016887">
    <property type="term" value="F:ATP hydrolysis activity"/>
    <property type="evidence" value="ECO:0007669"/>
    <property type="project" value="RHEA"/>
</dbReference>
<evidence type="ECO:0000259" key="14">
    <source>
        <dbReference type="PROSITE" id="PS51192"/>
    </source>
</evidence>
<organism evidence="17 18">
    <name type="scientific">Diploscapter pachys</name>
    <dbReference type="NCBI Taxonomy" id="2018661"/>
    <lineage>
        <taxon>Eukaryota</taxon>
        <taxon>Metazoa</taxon>
        <taxon>Ecdysozoa</taxon>
        <taxon>Nematoda</taxon>
        <taxon>Chromadorea</taxon>
        <taxon>Rhabditida</taxon>
        <taxon>Rhabditina</taxon>
        <taxon>Rhabditomorpha</taxon>
        <taxon>Rhabditoidea</taxon>
        <taxon>Rhabditidae</taxon>
        <taxon>Diploscapter</taxon>
    </lineage>
</organism>
<evidence type="ECO:0000256" key="2">
    <source>
        <dbReference type="ARBA" id="ARBA00010379"/>
    </source>
</evidence>
<keyword evidence="9" id="KW-0539">Nucleus</keyword>
<evidence type="ECO:0000256" key="4">
    <source>
        <dbReference type="ARBA" id="ARBA00022741"/>
    </source>
</evidence>
<feature type="compositionally biased region" description="Basic and acidic residues" evidence="13">
    <location>
        <begin position="520"/>
        <end position="533"/>
    </location>
</feature>
<evidence type="ECO:0000256" key="13">
    <source>
        <dbReference type="SAM" id="MobiDB-lite"/>
    </source>
</evidence>
<dbReference type="PANTHER" id="PTHR47959:SF8">
    <property type="entry name" value="RNA HELICASE"/>
    <property type="match status" value="1"/>
</dbReference>
<keyword evidence="4 12" id="KW-0547">Nucleotide-binding</keyword>
<dbReference type="Pfam" id="PF08147">
    <property type="entry name" value="DBP10CT"/>
    <property type="match status" value="1"/>
</dbReference>
<dbReference type="GO" id="GO:0003723">
    <property type="term" value="F:RNA binding"/>
    <property type="evidence" value="ECO:0007669"/>
    <property type="project" value="UniProtKB-KW"/>
</dbReference>
<protein>
    <recommendedName>
        <fullName evidence="3">RNA helicase</fullName>
        <ecNumber evidence="3">3.6.4.13</ecNumber>
    </recommendedName>
</protein>
<reference evidence="17 18" key="1">
    <citation type="journal article" date="2017" name="Curr. Biol.">
        <title>Genome architecture and evolution of a unichromosomal asexual nematode.</title>
        <authorList>
            <person name="Fradin H."/>
            <person name="Zegar C."/>
            <person name="Gutwein M."/>
            <person name="Lucas J."/>
            <person name="Kovtun M."/>
            <person name="Corcoran D."/>
            <person name="Baugh L.R."/>
            <person name="Kiontke K."/>
            <person name="Gunsalus K."/>
            <person name="Fitch D.H."/>
            <person name="Piano F."/>
        </authorList>
    </citation>
    <scope>NUCLEOTIDE SEQUENCE [LARGE SCALE GENOMIC DNA]</scope>
    <source>
        <strain evidence="17">PF1309</strain>
    </source>
</reference>
<dbReference type="PROSITE" id="PS51194">
    <property type="entry name" value="HELICASE_CTER"/>
    <property type="match status" value="1"/>
</dbReference>
<comment type="similarity">
    <text evidence="2">Belongs to the DEAD box helicase family. DDX54/DBP10 subfamily.</text>
</comment>
<dbReference type="Pfam" id="PF00270">
    <property type="entry name" value="DEAD"/>
    <property type="match status" value="1"/>
</dbReference>
<dbReference type="GO" id="GO:0003724">
    <property type="term" value="F:RNA helicase activity"/>
    <property type="evidence" value="ECO:0007669"/>
    <property type="project" value="UniProtKB-EC"/>
</dbReference>
<feature type="region of interest" description="Disordered" evidence="13">
    <location>
        <begin position="1"/>
        <end position="25"/>
    </location>
</feature>
<evidence type="ECO:0000256" key="6">
    <source>
        <dbReference type="ARBA" id="ARBA00022806"/>
    </source>
</evidence>
<keyword evidence="7 12" id="KW-0067">ATP-binding</keyword>
<dbReference type="Gene3D" id="3.40.50.300">
    <property type="entry name" value="P-loop containing nucleotide triphosphate hydrolases"/>
    <property type="match status" value="2"/>
</dbReference>
<evidence type="ECO:0000256" key="5">
    <source>
        <dbReference type="ARBA" id="ARBA00022801"/>
    </source>
</evidence>
<feature type="domain" description="Helicase ATP-binding" evidence="14">
    <location>
        <begin position="55"/>
        <end position="226"/>
    </location>
</feature>
<comment type="catalytic activity">
    <reaction evidence="10">
        <text>ATP + H2O = ADP + phosphate + H(+)</text>
        <dbReference type="Rhea" id="RHEA:13065"/>
        <dbReference type="ChEBI" id="CHEBI:15377"/>
        <dbReference type="ChEBI" id="CHEBI:15378"/>
        <dbReference type="ChEBI" id="CHEBI:30616"/>
        <dbReference type="ChEBI" id="CHEBI:43474"/>
        <dbReference type="ChEBI" id="CHEBI:456216"/>
        <dbReference type="EC" id="3.6.4.13"/>
    </reaction>
</comment>
<accession>A0A2A2LBU9</accession>
<evidence type="ECO:0000256" key="9">
    <source>
        <dbReference type="ARBA" id="ARBA00023242"/>
    </source>
</evidence>
<feature type="compositionally biased region" description="Basic and acidic residues" evidence="13">
    <location>
        <begin position="451"/>
        <end position="489"/>
    </location>
</feature>
<dbReference type="InterPro" id="IPR011545">
    <property type="entry name" value="DEAD/DEAH_box_helicase_dom"/>
</dbReference>
<dbReference type="InterPro" id="IPR014001">
    <property type="entry name" value="Helicase_ATP-bd"/>
</dbReference>
<comment type="subcellular location">
    <subcellularLocation>
        <location evidence="1">Nucleus</location>
        <location evidence="1">Nucleolus</location>
    </subcellularLocation>
</comment>
<dbReference type="PROSITE" id="PS51195">
    <property type="entry name" value="Q_MOTIF"/>
    <property type="match status" value="1"/>
</dbReference>
<evidence type="ECO:0000256" key="11">
    <source>
        <dbReference type="PROSITE-ProRule" id="PRU00552"/>
    </source>
</evidence>
<evidence type="ECO:0000313" key="18">
    <source>
        <dbReference type="Proteomes" id="UP000218231"/>
    </source>
</evidence>
<evidence type="ECO:0000259" key="15">
    <source>
        <dbReference type="PROSITE" id="PS51194"/>
    </source>
</evidence>
<dbReference type="PANTHER" id="PTHR47959">
    <property type="entry name" value="ATP-DEPENDENT RNA HELICASE RHLE-RELATED"/>
    <property type="match status" value="1"/>
</dbReference>
<dbReference type="SMART" id="SM01123">
    <property type="entry name" value="DBP10CT"/>
    <property type="match status" value="1"/>
</dbReference>
<feature type="short sequence motif" description="Q motif" evidence="11">
    <location>
        <begin position="24"/>
        <end position="52"/>
    </location>
</feature>
<dbReference type="SMART" id="SM00487">
    <property type="entry name" value="DEXDc"/>
    <property type="match status" value="1"/>
</dbReference>
<dbReference type="PROSITE" id="PS00039">
    <property type="entry name" value="DEAD_ATP_HELICASE"/>
    <property type="match status" value="1"/>
</dbReference>
<dbReference type="SMART" id="SM00490">
    <property type="entry name" value="HELICc"/>
    <property type="match status" value="1"/>
</dbReference>
<feature type="region of interest" description="Disordered" evidence="13">
    <location>
        <begin position="450"/>
        <end position="491"/>
    </location>
</feature>
<proteinExistence type="inferred from homology"/>
<comment type="caution">
    <text evidence="17">The sequence shown here is derived from an EMBL/GenBank/DDBJ whole genome shotgun (WGS) entry which is preliminary data.</text>
</comment>
<dbReference type="EC" id="3.6.4.13" evidence="3"/>
<feature type="compositionally biased region" description="Basic residues" evidence="13">
    <location>
        <begin position="651"/>
        <end position="662"/>
    </location>
</feature>
<evidence type="ECO:0000313" key="17">
    <source>
        <dbReference type="EMBL" id="PAV83716.1"/>
    </source>
</evidence>